<dbReference type="Proteomes" id="UP000006729">
    <property type="component" value="Chromosome 4"/>
</dbReference>
<organism evidence="1 2">
    <name type="scientific">Populus trichocarpa</name>
    <name type="common">Western balsam poplar</name>
    <name type="synonym">Populus balsamifera subsp. trichocarpa</name>
    <dbReference type="NCBI Taxonomy" id="3694"/>
    <lineage>
        <taxon>Eukaryota</taxon>
        <taxon>Viridiplantae</taxon>
        <taxon>Streptophyta</taxon>
        <taxon>Embryophyta</taxon>
        <taxon>Tracheophyta</taxon>
        <taxon>Spermatophyta</taxon>
        <taxon>Magnoliopsida</taxon>
        <taxon>eudicotyledons</taxon>
        <taxon>Gunneridae</taxon>
        <taxon>Pentapetalae</taxon>
        <taxon>rosids</taxon>
        <taxon>fabids</taxon>
        <taxon>Malpighiales</taxon>
        <taxon>Salicaceae</taxon>
        <taxon>Saliceae</taxon>
        <taxon>Populus</taxon>
    </lineage>
</organism>
<keyword evidence="2" id="KW-1185">Reference proteome</keyword>
<comment type="caution">
    <text evidence="1">The sequence shown here is derived from an EMBL/GenBank/DDBJ whole genome shotgun (WGS) entry which is preliminary data.</text>
</comment>
<dbReference type="EMBL" id="CM009293">
    <property type="protein sequence ID" value="KAI9396212.1"/>
    <property type="molecule type" value="Genomic_DNA"/>
</dbReference>
<name>A0ACC0T421_POPTR</name>
<evidence type="ECO:0000313" key="2">
    <source>
        <dbReference type="Proteomes" id="UP000006729"/>
    </source>
</evidence>
<proteinExistence type="predicted"/>
<gene>
    <name evidence="1" type="ORF">POPTR_004G094850v4</name>
</gene>
<accession>A0ACC0T421</accession>
<reference evidence="1 2" key="1">
    <citation type="journal article" date="2006" name="Science">
        <title>The genome of black cottonwood, Populus trichocarpa (Torr. &amp; Gray).</title>
        <authorList>
            <person name="Tuskan G.A."/>
            <person name="Difazio S."/>
            <person name="Jansson S."/>
            <person name="Bohlmann J."/>
            <person name="Grigoriev I."/>
            <person name="Hellsten U."/>
            <person name="Putnam N."/>
            <person name="Ralph S."/>
            <person name="Rombauts S."/>
            <person name="Salamov A."/>
            <person name="Schein J."/>
            <person name="Sterck L."/>
            <person name="Aerts A."/>
            <person name="Bhalerao R.R."/>
            <person name="Bhalerao R.P."/>
            <person name="Blaudez D."/>
            <person name="Boerjan W."/>
            <person name="Brun A."/>
            <person name="Brunner A."/>
            <person name="Busov V."/>
            <person name="Campbell M."/>
            <person name="Carlson J."/>
            <person name="Chalot M."/>
            <person name="Chapman J."/>
            <person name="Chen G.L."/>
            <person name="Cooper D."/>
            <person name="Coutinho P.M."/>
            <person name="Couturier J."/>
            <person name="Covert S."/>
            <person name="Cronk Q."/>
            <person name="Cunningham R."/>
            <person name="Davis J."/>
            <person name="Degroeve S."/>
            <person name="Dejardin A."/>
            <person name="Depamphilis C."/>
            <person name="Detter J."/>
            <person name="Dirks B."/>
            <person name="Dubchak I."/>
            <person name="Duplessis S."/>
            <person name="Ehlting J."/>
            <person name="Ellis B."/>
            <person name="Gendler K."/>
            <person name="Goodstein D."/>
            <person name="Gribskov M."/>
            <person name="Grimwood J."/>
            <person name="Groover A."/>
            <person name="Gunter L."/>
            <person name="Hamberger B."/>
            <person name="Heinze B."/>
            <person name="Helariutta Y."/>
            <person name="Henrissat B."/>
            <person name="Holligan D."/>
            <person name="Holt R."/>
            <person name="Huang W."/>
            <person name="Islam-Faridi N."/>
            <person name="Jones S."/>
            <person name="Jones-Rhoades M."/>
            <person name="Jorgensen R."/>
            <person name="Joshi C."/>
            <person name="Kangasjarvi J."/>
            <person name="Karlsson J."/>
            <person name="Kelleher C."/>
            <person name="Kirkpatrick R."/>
            <person name="Kirst M."/>
            <person name="Kohler A."/>
            <person name="Kalluri U."/>
            <person name="Larimer F."/>
            <person name="Leebens-Mack J."/>
            <person name="Leple J.C."/>
            <person name="Locascio P."/>
            <person name="Lou Y."/>
            <person name="Lucas S."/>
            <person name="Martin F."/>
            <person name="Montanini B."/>
            <person name="Napoli C."/>
            <person name="Nelson D.R."/>
            <person name="Nelson C."/>
            <person name="Nieminen K."/>
            <person name="Nilsson O."/>
            <person name="Pereda V."/>
            <person name="Peter G."/>
            <person name="Philippe R."/>
            <person name="Pilate G."/>
            <person name="Poliakov A."/>
            <person name="Razumovskaya J."/>
            <person name="Richardson P."/>
            <person name="Rinaldi C."/>
            <person name="Ritland K."/>
            <person name="Rouze P."/>
            <person name="Ryaboy D."/>
            <person name="Schmutz J."/>
            <person name="Schrader J."/>
            <person name="Segerman B."/>
            <person name="Shin H."/>
            <person name="Siddiqui A."/>
            <person name="Sterky F."/>
            <person name="Terry A."/>
            <person name="Tsai C.J."/>
            <person name="Uberbacher E."/>
            <person name="Unneberg P."/>
            <person name="Vahala J."/>
            <person name="Wall K."/>
            <person name="Wessler S."/>
            <person name="Yang G."/>
            <person name="Yin T."/>
            <person name="Douglas C."/>
            <person name="Marra M."/>
            <person name="Sandberg G."/>
            <person name="Van de Peer Y."/>
            <person name="Rokhsar D."/>
        </authorList>
    </citation>
    <scope>NUCLEOTIDE SEQUENCE [LARGE SCALE GENOMIC DNA]</scope>
    <source>
        <strain evidence="2">cv. Nisqually</strain>
    </source>
</reference>
<evidence type="ECO:0000313" key="1">
    <source>
        <dbReference type="EMBL" id="KAI9396212.1"/>
    </source>
</evidence>
<protein>
    <submittedName>
        <fullName evidence="1">Uncharacterized protein</fullName>
    </submittedName>
</protein>
<sequence>MAENRGIYQSWFILSGWTSSGCCAWFCSSFKRKRPLDWNISWVLRAISSSFYRYCLYRLEQTGNKGKGKGI</sequence>